<comment type="caution">
    <text evidence="8">The sequence shown here is derived from an EMBL/GenBank/DDBJ whole genome shotgun (WGS) entry which is preliminary data.</text>
</comment>
<sequence length="178" mass="19625">MAVVETVLARLPEPVRAALTKHRELLRFATVGAVCFVVTNAVNYTLKLTVLTDNPVTALAIAVIIATIVSYVLNREWSFSTRGGRERPHEAALFFLISGIGVAINSAPLAVSRYLLHLQVPEVSRLTQEVADFVSGIVLGTLVAMVFRWWAFKKWVFPQADARVRRLRAVTGPTERAA</sequence>
<dbReference type="RefSeq" id="WP_189209763.1">
    <property type="nucleotide sequence ID" value="NZ_BMRB01000001.1"/>
</dbReference>
<feature type="transmembrane region" description="Helical" evidence="6">
    <location>
        <begin position="25"/>
        <end position="44"/>
    </location>
</feature>
<feature type="transmembrane region" description="Helical" evidence="6">
    <location>
        <begin position="131"/>
        <end position="151"/>
    </location>
</feature>
<dbReference type="EMBL" id="BMRB01000001">
    <property type="protein sequence ID" value="GGS25267.1"/>
    <property type="molecule type" value="Genomic_DNA"/>
</dbReference>
<dbReference type="AlphaFoldDB" id="A0A918G8U2"/>
<keyword evidence="3 6" id="KW-0812">Transmembrane</keyword>
<dbReference type="PANTHER" id="PTHR38459">
    <property type="entry name" value="PROPHAGE BACTOPRENOL-LINKED GLUCOSE TRANSLOCASE HOMOLOG"/>
    <property type="match status" value="1"/>
</dbReference>
<evidence type="ECO:0000256" key="4">
    <source>
        <dbReference type="ARBA" id="ARBA00022989"/>
    </source>
</evidence>
<gene>
    <name evidence="8" type="ORF">GCM10010171_18220</name>
</gene>
<comment type="similarity">
    <text evidence="2">Belongs to the GtrA family.</text>
</comment>
<reference evidence="8" key="2">
    <citation type="submission" date="2020-09" db="EMBL/GenBank/DDBJ databases">
        <authorList>
            <person name="Sun Q."/>
            <person name="Ohkuma M."/>
        </authorList>
    </citation>
    <scope>NUCLEOTIDE SEQUENCE</scope>
    <source>
        <strain evidence="8">JCM 3276</strain>
    </source>
</reference>
<reference evidence="8" key="1">
    <citation type="journal article" date="2014" name="Int. J. Syst. Evol. Microbiol.">
        <title>Complete genome sequence of Corynebacterium casei LMG S-19264T (=DSM 44701T), isolated from a smear-ripened cheese.</title>
        <authorList>
            <consortium name="US DOE Joint Genome Institute (JGI-PGF)"/>
            <person name="Walter F."/>
            <person name="Albersmeier A."/>
            <person name="Kalinowski J."/>
            <person name="Ruckert C."/>
        </authorList>
    </citation>
    <scope>NUCLEOTIDE SEQUENCE</scope>
    <source>
        <strain evidence="8">JCM 3276</strain>
    </source>
</reference>
<name>A0A918G8U2_9PSEU</name>
<feature type="transmembrane region" description="Helical" evidence="6">
    <location>
        <begin position="56"/>
        <end position="73"/>
    </location>
</feature>
<dbReference type="InterPro" id="IPR007267">
    <property type="entry name" value="GtrA_DPMS_TM"/>
</dbReference>
<proteinExistence type="inferred from homology"/>
<evidence type="ECO:0000313" key="9">
    <source>
        <dbReference type="Proteomes" id="UP000660680"/>
    </source>
</evidence>
<dbReference type="GO" id="GO:0000271">
    <property type="term" value="P:polysaccharide biosynthetic process"/>
    <property type="evidence" value="ECO:0007669"/>
    <property type="project" value="InterPro"/>
</dbReference>
<evidence type="ECO:0000256" key="3">
    <source>
        <dbReference type="ARBA" id="ARBA00022692"/>
    </source>
</evidence>
<organism evidence="8 9">
    <name type="scientific">Actinokineospora fastidiosa</name>
    <dbReference type="NCBI Taxonomy" id="1816"/>
    <lineage>
        <taxon>Bacteria</taxon>
        <taxon>Bacillati</taxon>
        <taxon>Actinomycetota</taxon>
        <taxon>Actinomycetes</taxon>
        <taxon>Pseudonocardiales</taxon>
        <taxon>Pseudonocardiaceae</taxon>
        <taxon>Actinokineospora</taxon>
    </lineage>
</organism>
<keyword evidence="5 6" id="KW-0472">Membrane</keyword>
<dbReference type="Pfam" id="PF04138">
    <property type="entry name" value="GtrA_DPMS_TM"/>
    <property type="match status" value="1"/>
</dbReference>
<feature type="transmembrane region" description="Helical" evidence="6">
    <location>
        <begin position="93"/>
        <end position="111"/>
    </location>
</feature>
<dbReference type="GO" id="GO:0005886">
    <property type="term" value="C:plasma membrane"/>
    <property type="evidence" value="ECO:0007669"/>
    <property type="project" value="TreeGrafter"/>
</dbReference>
<dbReference type="Proteomes" id="UP000660680">
    <property type="component" value="Unassembled WGS sequence"/>
</dbReference>
<evidence type="ECO:0000259" key="7">
    <source>
        <dbReference type="Pfam" id="PF04138"/>
    </source>
</evidence>
<comment type="subcellular location">
    <subcellularLocation>
        <location evidence="1">Membrane</location>
        <topology evidence="1">Multi-pass membrane protein</topology>
    </subcellularLocation>
</comment>
<protein>
    <submittedName>
        <fullName evidence="8">Sugar translocase</fullName>
    </submittedName>
</protein>
<dbReference type="InterPro" id="IPR051401">
    <property type="entry name" value="GtrA_CellWall_Glycosyl"/>
</dbReference>
<evidence type="ECO:0000256" key="1">
    <source>
        <dbReference type="ARBA" id="ARBA00004141"/>
    </source>
</evidence>
<keyword evidence="4 6" id="KW-1133">Transmembrane helix</keyword>
<accession>A0A918G8U2</accession>
<evidence type="ECO:0000256" key="6">
    <source>
        <dbReference type="SAM" id="Phobius"/>
    </source>
</evidence>
<keyword evidence="9" id="KW-1185">Reference proteome</keyword>
<evidence type="ECO:0000313" key="8">
    <source>
        <dbReference type="EMBL" id="GGS25267.1"/>
    </source>
</evidence>
<feature type="domain" description="GtrA/DPMS transmembrane" evidence="7">
    <location>
        <begin position="27"/>
        <end position="157"/>
    </location>
</feature>
<evidence type="ECO:0000256" key="5">
    <source>
        <dbReference type="ARBA" id="ARBA00023136"/>
    </source>
</evidence>
<dbReference type="PANTHER" id="PTHR38459:SF1">
    <property type="entry name" value="PROPHAGE BACTOPRENOL-LINKED GLUCOSE TRANSLOCASE HOMOLOG"/>
    <property type="match status" value="1"/>
</dbReference>
<evidence type="ECO:0000256" key="2">
    <source>
        <dbReference type="ARBA" id="ARBA00009399"/>
    </source>
</evidence>